<dbReference type="PANTHER" id="PTHR13767:SF2">
    <property type="entry name" value="PSEUDOURIDYLATE SYNTHASE TRUB1"/>
    <property type="match status" value="1"/>
</dbReference>
<dbReference type="Gene3D" id="3.30.2350.10">
    <property type="entry name" value="Pseudouridine synthase"/>
    <property type="match status" value="1"/>
</dbReference>
<evidence type="ECO:0000256" key="5">
    <source>
        <dbReference type="ARBA" id="ARBA00023235"/>
    </source>
</evidence>
<dbReference type="GO" id="GO:0160148">
    <property type="term" value="F:tRNA pseudouridine(55) synthase activity"/>
    <property type="evidence" value="ECO:0007669"/>
    <property type="project" value="UniProtKB-EC"/>
</dbReference>
<dbReference type="PANTHER" id="PTHR13767">
    <property type="entry name" value="TRNA-PSEUDOURIDINE SYNTHASE"/>
    <property type="match status" value="1"/>
</dbReference>
<gene>
    <name evidence="8" type="ORF">K490DRAFT_65287</name>
</gene>
<dbReference type="OrthoDB" id="9995526at2759"/>
<comment type="similarity">
    <text evidence="2">Belongs to the pseudouridine synthase TruB family.</text>
</comment>
<evidence type="ECO:0000313" key="9">
    <source>
        <dbReference type="Proteomes" id="UP000799776"/>
    </source>
</evidence>
<proteinExistence type="inferred from homology"/>
<dbReference type="Proteomes" id="UP000799776">
    <property type="component" value="Unassembled WGS sequence"/>
</dbReference>
<keyword evidence="9" id="KW-1185">Reference proteome</keyword>
<reference evidence="8" key="1">
    <citation type="journal article" date="2020" name="Stud. Mycol.">
        <title>101 Dothideomycetes genomes: a test case for predicting lifestyles and emergence of pathogens.</title>
        <authorList>
            <person name="Haridas S."/>
            <person name="Albert R."/>
            <person name="Binder M."/>
            <person name="Bloem J."/>
            <person name="Labutti K."/>
            <person name="Salamov A."/>
            <person name="Andreopoulos B."/>
            <person name="Baker S."/>
            <person name="Barry K."/>
            <person name="Bills G."/>
            <person name="Bluhm B."/>
            <person name="Cannon C."/>
            <person name="Castanera R."/>
            <person name="Culley D."/>
            <person name="Daum C."/>
            <person name="Ezra D."/>
            <person name="Gonzalez J."/>
            <person name="Henrissat B."/>
            <person name="Kuo A."/>
            <person name="Liang C."/>
            <person name="Lipzen A."/>
            <person name="Lutzoni F."/>
            <person name="Magnuson J."/>
            <person name="Mondo S."/>
            <person name="Nolan M."/>
            <person name="Ohm R."/>
            <person name="Pangilinan J."/>
            <person name="Park H.-J."/>
            <person name="Ramirez L."/>
            <person name="Alfaro M."/>
            <person name="Sun H."/>
            <person name="Tritt A."/>
            <person name="Yoshinaga Y."/>
            <person name="Zwiers L.-H."/>
            <person name="Turgeon B."/>
            <person name="Goodwin S."/>
            <person name="Spatafora J."/>
            <person name="Crous P."/>
            <person name="Grigoriev I."/>
        </authorList>
    </citation>
    <scope>NUCLEOTIDE SEQUENCE</scope>
    <source>
        <strain evidence="8">CBS 121410</strain>
    </source>
</reference>
<dbReference type="GO" id="GO:0005634">
    <property type="term" value="C:nucleus"/>
    <property type="evidence" value="ECO:0007669"/>
    <property type="project" value="TreeGrafter"/>
</dbReference>
<comment type="catalytic activity">
    <reaction evidence="1">
        <text>a uridine in mRNA = a pseudouridine in mRNA</text>
        <dbReference type="Rhea" id="RHEA:56644"/>
        <dbReference type="Rhea" id="RHEA-COMP:14658"/>
        <dbReference type="Rhea" id="RHEA-COMP:14659"/>
        <dbReference type="ChEBI" id="CHEBI:65314"/>
        <dbReference type="ChEBI" id="CHEBI:65315"/>
    </reaction>
</comment>
<organism evidence="8 9">
    <name type="scientific">Saccharata proteae CBS 121410</name>
    <dbReference type="NCBI Taxonomy" id="1314787"/>
    <lineage>
        <taxon>Eukaryota</taxon>
        <taxon>Fungi</taxon>
        <taxon>Dikarya</taxon>
        <taxon>Ascomycota</taxon>
        <taxon>Pezizomycotina</taxon>
        <taxon>Dothideomycetes</taxon>
        <taxon>Dothideomycetes incertae sedis</taxon>
        <taxon>Botryosphaeriales</taxon>
        <taxon>Saccharataceae</taxon>
        <taxon>Saccharata</taxon>
    </lineage>
</organism>
<dbReference type="InterPro" id="IPR002501">
    <property type="entry name" value="PsdUridine_synth_N"/>
</dbReference>
<feature type="compositionally biased region" description="Basic and acidic residues" evidence="6">
    <location>
        <begin position="237"/>
        <end position="250"/>
    </location>
</feature>
<dbReference type="GO" id="GO:0003723">
    <property type="term" value="F:RNA binding"/>
    <property type="evidence" value="ECO:0007669"/>
    <property type="project" value="InterPro"/>
</dbReference>
<dbReference type="GO" id="GO:1990481">
    <property type="term" value="P:mRNA pseudouridine synthesis"/>
    <property type="evidence" value="ECO:0007669"/>
    <property type="project" value="TreeGrafter"/>
</dbReference>
<dbReference type="Pfam" id="PF01509">
    <property type="entry name" value="TruB_N"/>
    <property type="match status" value="1"/>
</dbReference>
<evidence type="ECO:0000256" key="1">
    <source>
        <dbReference type="ARBA" id="ARBA00001166"/>
    </source>
</evidence>
<feature type="compositionally biased region" description="Basic and acidic residues" evidence="6">
    <location>
        <begin position="257"/>
        <end position="272"/>
    </location>
</feature>
<dbReference type="InterPro" id="IPR014780">
    <property type="entry name" value="tRNA_psdUridine_synth_TruB"/>
</dbReference>
<dbReference type="HAMAP" id="MF_01080">
    <property type="entry name" value="TruB_bact"/>
    <property type="match status" value="1"/>
</dbReference>
<evidence type="ECO:0000313" key="8">
    <source>
        <dbReference type="EMBL" id="KAF2088007.1"/>
    </source>
</evidence>
<sequence length="416" mass="45480">MSSASSPVLEGIFAIHKPPVISSAQVLRDVEDQFNPSKLFAPLLAAERERLQSEWDNQSRKNTKWKKSRGAPDRTRRVKLGHGGTLDPLATGVLITGVGKGTKHLGRFLDCTKEYECTLLFGCATDGYDSTGKVVARAPYSHLTRETVEAALDKFRGPIMQRPSIFSAIRVKGKKMYEYAREGKDIPELPERPVEVINLEMLEWIEPGTHEWRYPKEEVTAEEKDFANKAMPGAQNEKAEPEGLKRKRIEEELDNDIVTKDDAAAKKAKTDAEAEMSGALPAAGDAAPSKAQAEDATSSKTEAEDPTADANTASEAATTTEEAAPSIVPAQKEDGANAPAVRLRMTVSSGFYVRSLCHDLGVAVGSMGIMTSLLRTRQGDFALGQNVLEYDDLAKGEEVWGPKVKGMLEEWMAKEE</sequence>
<dbReference type="InterPro" id="IPR020103">
    <property type="entry name" value="PsdUridine_synth_cat_dom_sf"/>
</dbReference>
<dbReference type="SUPFAM" id="SSF55120">
    <property type="entry name" value="Pseudouridine synthase"/>
    <property type="match status" value="1"/>
</dbReference>
<feature type="region of interest" description="Disordered" evidence="6">
    <location>
        <begin position="226"/>
        <end position="333"/>
    </location>
</feature>
<keyword evidence="5" id="KW-0413">Isomerase</keyword>
<evidence type="ECO:0000256" key="2">
    <source>
        <dbReference type="ARBA" id="ARBA00008999"/>
    </source>
</evidence>
<dbReference type="GO" id="GO:0006400">
    <property type="term" value="P:tRNA modification"/>
    <property type="evidence" value="ECO:0007669"/>
    <property type="project" value="TreeGrafter"/>
</dbReference>
<accession>A0A9P4LXB7</accession>
<comment type="caution">
    <text evidence="8">The sequence shown here is derived from an EMBL/GenBank/DDBJ whole genome shotgun (WGS) entry which is preliminary data.</text>
</comment>
<evidence type="ECO:0000256" key="3">
    <source>
        <dbReference type="ARBA" id="ARBA00012787"/>
    </source>
</evidence>
<dbReference type="EMBL" id="ML978718">
    <property type="protein sequence ID" value="KAF2088007.1"/>
    <property type="molecule type" value="Genomic_DNA"/>
</dbReference>
<evidence type="ECO:0000256" key="4">
    <source>
        <dbReference type="ARBA" id="ARBA00022694"/>
    </source>
</evidence>
<keyword evidence="4" id="KW-0819">tRNA processing</keyword>
<feature type="domain" description="Pseudouridine synthase II N-terminal" evidence="7">
    <location>
        <begin position="77"/>
        <end position="207"/>
    </location>
</feature>
<evidence type="ECO:0000256" key="6">
    <source>
        <dbReference type="SAM" id="MobiDB-lite"/>
    </source>
</evidence>
<dbReference type="AlphaFoldDB" id="A0A9P4LXB7"/>
<name>A0A9P4LXB7_9PEZI</name>
<feature type="region of interest" description="Disordered" evidence="6">
    <location>
        <begin position="55"/>
        <end position="75"/>
    </location>
</feature>
<feature type="compositionally biased region" description="Low complexity" evidence="6">
    <location>
        <begin position="308"/>
        <end position="324"/>
    </location>
</feature>
<evidence type="ECO:0000259" key="7">
    <source>
        <dbReference type="Pfam" id="PF01509"/>
    </source>
</evidence>
<dbReference type="EC" id="5.4.99.25" evidence="3"/>
<protein>
    <recommendedName>
        <fullName evidence="3">tRNA pseudouridine(55) synthase</fullName>
        <ecNumber evidence="3">5.4.99.25</ecNumber>
    </recommendedName>
</protein>